<sequence>MELQLFKTLWGHGGSLNKAAYQAIDAGFVGLEGNADMPQTRRDELQSILQTWGLRYIQEIVTAGGYVPRRQATVEEHIADVERQLQLGRSLEPQWVTIIGGCDAWQLEQSVRFFGEVQEVAARMNIECSFETHRSRSLFNPWTTIDILQRLPELQLTCDFSHWVVVMERQLDHDWDAVKEVARHARHIHARVGYDQGPQVPHPAAPEYAGALASHQRYWEAIWSAQRDNGNSLITMTPEFGPDGYLHIMPFTQLPIADLWEINAWMGRAEVEHFENWCRNGHSTDSSVK</sequence>
<protein>
    <submittedName>
        <fullName evidence="1">Xylose isomerase-like TIM barrel</fullName>
    </submittedName>
</protein>
<dbReference type="AlphaFoldDB" id="A0A1J5SXP7"/>
<keyword evidence="1" id="KW-0413">Isomerase</keyword>
<evidence type="ECO:0000313" key="1">
    <source>
        <dbReference type="EMBL" id="OIR04798.1"/>
    </source>
</evidence>
<comment type="caution">
    <text evidence="1">The sequence shown here is derived from an EMBL/GenBank/DDBJ whole genome shotgun (WGS) entry which is preliminary data.</text>
</comment>
<dbReference type="EMBL" id="MLJW01000055">
    <property type="protein sequence ID" value="OIR04798.1"/>
    <property type="molecule type" value="Genomic_DNA"/>
</dbReference>
<proteinExistence type="predicted"/>
<organism evidence="1">
    <name type="scientific">mine drainage metagenome</name>
    <dbReference type="NCBI Taxonomy" id="410659"/>
    <lineage>
        <taxon>unclassified sequences</taxon>
        <taxon>metagenomes</taxon>
        <taxon>ecological metagenomes</taxon>
    </lineage>
</organism>
<accession>A0A1J5SXP7</accession>
<gene>
    <name evidence="1" type="ORF">GALL_131840</name>
</gene>
<name>A0A1J5SXP7_9ZZZZ</name>
<dbReference type="SUPFAM" id="SSF51658">
    <property type="entry name" value="Xylose isomerase-like"/>
    <property type="match status" value="1"/>
</dbReference>
<dbReference type="InterPro" id="IPR036237">
    <property type="entry name" value="Xyl_isomerase-like_sf"/>
</dbReference>
<reference evidence="1" key="1">
    <citation type="submission" date="2016-10" db="EMBL/GenBank/DDBJ databases">
        <title>Sequence of Gallionella enrichment culture.</title>
        <authorList>
            <person name="Poehlein A."/>
            <person name="Muehling M."/>
            <person name="Daniel R."/>
        </authorList>
    </citation>
    <scope>NUCLEOTIDE SEQUENCE</scope>
</reference>
<dbReference type="GO" id="GO:0016853">
    <property type="term" value="F:isomerase activity"/>
    <property type="evidence" value="ECO:0007669"/>
    <property type="project" value="UniProtKB-KW"/>
</dbReference>
<dbReference type="Gene3D" id="3.20.20.150">
    <property type="entry name" value="Divalent-metal-dependent TIM barrel enzymes"/>
    <property type="match status" value="1"/>
</dbReference>